<dbReference type="Proteomes" id="UP000317158">
    <property type="component" value="Unassembled WGS sequence"/>
</dbReference>
<sequence>MVNYLESVLEFYPDTLLVLDEKDTIRFISPLFEEDFGYDMDTFKKLDAERLIEKIVPSEERYIVENIKKSIKLGKNTEYMKYAKKFVDEYDKNKRYDV</sequence>
<dbReference type="SUPFAM" id="SSF55785">
    <property type="entry name" value="PYP-like sensor domain (PAS domain)"/>
    <property type="match status" value="1"/>
</dbReference>
<dbReference type="InterPro" id="IPR035965">
    <property type="entry name" value="PAS-like_dom_sf"/>
</dbReference>
<dbReference type="AlphaFoldDB" id="A0A520KR80"/>
<evidence type="ECO:0000259" key="1">
    <source>
        <dbReference type="PROSITE" id="PS50112"/>
    </source>
</evidence>
<gene>
    <name evidence="2" type="ORF">EF806_05720</name>
</gene>
<evidence type="ECO:0000313" key="2">
    <source>
        <dbReference type="EMBL" id="RZN64114.1"/>
    </source>
</evidence>
<protein>
    <recommendedName>
        <fullName evidence="1">PAS domain-containing protein</fullName>
    </recommendedName>
</protein>
<feature type="domain" description="PAS" evidence="1">
    <location>
        <begin position="1"/>
        <end position="74"/>
    </location>
</feature>
<name>A0A520KR80_METT2</name>
<comment type="caution">
    <text evidence="2">The sequence shown here is derived from an EMBL/GenBank/DDBJ whole genome shotgun (WGS) entry which is preliminary data.</text>
</comment>
<evidence type="ECO:0000313" key="3">
    <source>
        <dbReference type="Proteomes" id="UP000317158"/>
    </source>
</evidence>
<accession>A0A520KR80</accession>
<dbReference type="InterPro" id="IPR000014">
    <property type="entry name" value="PAS"/>
</dbReference>
<dbReference type="EMBL" id="RXIF01000010">
    <property type="protein sequence ID" value="RZN64114.1"/>
    <property type="molecule type" value="Genomic_DNA"/>
</dbReference>
<dbReference type="PROSITE" id="PS50112">
    <property type="entry name" value="PAS"/>
    <property type="match status" value="1"/>
</dbReference>
<reference evidence="2 3" key="1">
    <citation type="journal article" date="2019" name="Nat. Microbiol.">
        <title>Wide diversity of methane and short-chain alkane metabolisms in uncultured archaea.</title>
        <authorList>
            <person name="Borrel G."/>
            <person name="Adam P.S."/>
            <person name="McKay L.J."/>
            <person name="Chen L.X."/>
            <person name="Sierra-Garcia I.N."/>
            <person name="Sieber C.M."/>
            <person name="Letourneur Q."/>
            <person name="Ghozlane A."/>
            <person name="Andersen G.L."/>
            <person name="Li W.J."/>
            <person name="Hallam S.J."/>
            <person name="Muyzer G."/>
            <person name="de Oliveira V.M."/>
            <person name="Inskeep W.P."/>
            <person name="Banfield J.F."/>
            <person name="Gribaldo S."/>
        </authorList>
    </citation>
    <scope>NUCLEOTIDE SEQUENCE [LARGE SCALE GENOMIC DNA]</scope>
    <source>
        <strain evidence="2">NM1a</strain>
    </source>
</reference>
<organism evidence="2 3">
    <name type="scientific">Methanoliparum thermophilum</name>
    <dbReference type="NCBI Taxonomy" id="2491083"/>
    <lineage>
        <taxon>Archaea</taxon>
        <taxon>Methanobacteriati</taxon>
        <taxon>Methanobacteriota</taxon>
        <taxon>Candidatus Methanoliparia</taxon>
        <taxon>Candidatus Methanoliparales</taxon>
        <taxon>Candidatus Methanoliparaceae</taxon>
        <taxon>Candidatus Methanoliparum</taxon>
    </lineage>
</organism>
<proteinExistence type="predicted"/>